<feature type="region of interest" description="Disordered" evidence="1">
    <location>
        <begin position="227"/>
        <end position="276"/>
    </location>
</feature>
<keyword evidence="3" id="KW-1185">Reference proteome</keyword>
<evidence type="ECO:0000313" key="3">
    <source>
        <dbReference type="Proteomes" id="UP000657918"/>
    </source>
</evidence>
<dbReference type="PANTHER" id="PTHR47481:SF31">
    <property type="entry name" value="OS01G0873500 PROTEIN"/>
    <property type="match status" value="1"/>
</dbReference>
<reference evidence="2 3" key="1">
    <citation type="submission" date="2020-10" db="EMBL/GenBank/DDBJ databases">
        <title>Plant Genome Project.</title>
        <authorList>
            <person name="Zhang R.-G."/>
        </authorList>
    </citation>
    <scope>NUCLEOTIDE SEQUENCE [LARGE SCALE GENOMIC DNA]</scope>
    <source>
        <strain evidence="2">FAFU-HL-1</strain>
        <tissue evidence="2">Leaf</tissue>
    </source>
</reference>
<organism evidence="2 3">
    <name type="scientific">Salix dunnii</name>
    <dbReference type="NCBI Taxonomy" id="1413687"/>
    <lineage>
        <taxon>Eukaryota</taxon>
        <taxon>Viridiplantae</taxon>
        <taxon>Streptophyta</taxon>
        <taxon>Embryophyta</taxon>
        <taxon>Tracheophyta</taxon>
        <taxon>Spermatophyta</taxon>
        <taxon>Magnoliopsida</taxon>
        <taxon>eudicotyledons</taxon>
        <taxon>Gunneridae</taxon>
        <taxon>Pentapetalae</taxon>
        <taxon>rosids</taxon>
        <taxon>fabids</taxon>
        <taxon>Malpighiales</taxon>
        <taxon>Salicaceae</taxon>
        <taxon>Saliceae</taxon>
        <taxon>Salix</taxon>
    </lineage>
</organism>
<evidence type="ECO:0000313" key="2">
    <source>
        <dbReference type="EMBL" id="KAF9666636.1"/>
    </source>
</evidence>
<proteinExistence type="predicted"/>
<sequence length="451" mass="50021">MVSELSLAHASIDPMSVTKDSYSSAAFHLPAQVISIKLDGTNFLSWSAQLLPLFRSYGLMGIVDGSEPSPSKFSSTEHQTQGVLNSDYVVWQYKDQTTLGWIISSLSPAVVSTIYGLETSRLAWQALGARFAAPSTSLKSLADELSAVGKPIDDSYLILSVLNGLNSSFHSFVTTYMLLAKEKSMSFSDFHAELLNFDLMQKFHSQTIHQETGSYAAFYSHKPGSKTGFRNSNKMRFSGPSKGSSPGFSQFRQPLPHLPSSPSSTAASNTRSRSPCQICKRDGHQALDCFNRMNYSFQGRHPPTELAAMETSLPVTVVSEHAPPHPPSCIVTRSQTGHSKPRNFPDYQLHYTTRHPLQALHAGVICLLGVSLCQRRHSLYFCKSSLVGITRFLASQQSTYVILDLILTLNTLFFHLQASLSRSPGSHFICLQSIESWRTVTFEQWYYLHSI</sequence>
<accession>A0A835MMQ0</accession>
<evidence type="ECO:0000256" key="1">
    <source>
        <dbReference type="SAM" id="MobiDB-lite"/>
    </source>
</evidence>
<dbReference type="OrthoDB" id="1164227at2759"/>
<gene>
    <name evidence="2" type="ORF">SADUNF_Sadunf16G0249500</name>
</gene>
<dbReference type="PANTHER" id="PTHR47481">
    <property type="match status" value="1"/>
</dbReference>
<evidence type="ECO:0008006" key="4">
    <source>
        <dbReference type="Google" id="ProtNLM"/>
    </source>
</evidence>
<dbReference type="AlphaFoldDB" id="A0A835MMQ0"/>
<comment type="caution">
    <text evidence="2">The sequence shown here is derived from an EMBL/GenBank/DDBJ whole genome shotgun (WGS) entry which is preliminary data.</text>
</comment>
<dbReference type="EMBL" id="JADGMS010000016">
    <property type="protein sequence ID" value="KAF9666636.1"/>
    <property type="molecule type" value="Genomic_DNA"/>
</dbReference>
<name>A0A835MMQ0_9ROSI</name>
<dbReference type="Proteomes" id="UP000657918">
    <property type="component" value="Chromosome 16"/>
</dbReference>
<feature type="compositionally biased region" description="Low complexity" evidence="1">
    <location>
        <begin position="237"/>
        <end position="275"/>
    </location>
</feature>
<protein>
    <recommendedName>
        <fullName evidence="4">Retrotransposon Copia-like N-terminal domain-containing protein</fullName>
    </recommendedName>
</protein>